<organism evidence="2 3">
    <name type="scientific">Canavalia gladiata</name>
    <name type="common">Sword bean</name>
    <name type="synonym">Dolichos gladiatus</name>
    <dbReference type="NCBI Taxonomy" id="3824"/>
    <lineage>
        <taxon>Eukaryota</taxon>
        <taxon>Viridiplantae</taxon>
        <taxon>Streptophyta</taxon>
        <taxon>Embryophyta</taxon>
        <taxon>Tracheophyta</taxon>
        <taxon>Spermatophyta</taxon>
        <taxon>Magnoliopsida</taxon>
        <taxon>eudicotyledons</taxon>
        <taxon>Gunneridae</taxon>
        <taxon>Pentapetalae</taxon>
        <taxon>rosids</taxon>
        <taxon>fabids</taxon>
        <taxon>Fabales</taxon>
        <taxon>Fabaceae</taxon>
        <taxon>Papilionoideae</taxon>
        <taxon>50 kb inversion clade</taxon>
        <taxon>NPAAA clade</taxon>
        <taxon>indigoferoid/millettioid clade</taxon>
        <taxon>Phaseoleae</taxon>
        <taxon>Canavalia</taxon>
    </lineage>
</organism>
<protein>
    <submittedName>
        <fullName evidence="2">Uncharacterized protein</fullName>
    </submittedName>
</protein>
<comment type="caution">
    <text evidence="2">The sequence shown here is derived from an EMBL/GenBank/DDBJ whole genome shotgun (WGS) entry which is preliminary data.</text>
</comment>
<dbReference type="EMBL" id="JAYMYQ010000005">
    <property type="protein sequence ID" value="KAK7329751.1"/>
    <property type="molecule type" value="Genomic_DNA"/>
</dbReference>
<keyword evidence="1" id="KW-0812">Transmembrane</keyword>
<sequence length="86" mass="9810">MLSSDLLDCFIISLCMYLPHSPKVACLLQLINMVLPLHLIQIMLVITSIVFSSSRISFFLNFPMAVFRHLKRVVLVLGGPNKWYSD</sequence>
<feature type="transmembrane region" description="Helical" evidence="1">
    <location>
        <begin position="39"/>
        <end position="62"/>
    </location>
</feature>
<evidence type="ECO:0000256" key="1">
    <source>
        <dbReference type="SAM" id="Phobius"/>
    </source>
</evidence>
<evidence type="ECO:0000313" key="3">
    <source>
        <dbReference type="Proteomes" id="UP001367508"/>
    </source>
</evidence>
<name>A0AAN9QC00_CANGL</name>
<keyword evidence="1" id="KW-0472">Membrane</keyword>
<keyword evidence="1" id="KW-1133">Transmembrane helix</keyword>
<reference evidence="2 3" key="1">
    <citation type="submission" date="2024-01" db="EMBL/GenBank/DDBJ databases">
        <title>The genomes of 5 underutilized Papilionoideae crops provide insights into root nodulation and disease resistanc.</title>
        <authorList>
            <person name="Jiang F."/>
        </authorList>
    </citation>
    <scope>NUCLEOTIDE SEQUENCE [LARGE SCALE GENOMIC DNA]</scope>
    <source>
        <strain evidence="2">LVBAO_FW01</strain>
        <tissue evidence="2">Leaves</tissue>
    </source>
</reference>
<proteinExistence type="predicted"/>
<evidence type="ECO:0000313" key="2">
    <source>
        <dbReference type="EMBL" id="KAK7329751.1"/>
    </source>
</evidence>
<gene>
    <name evidence="2" type="ORF">VNO77_23928</name>
</gene>
<dbReference type="Proteomes" id="UP001367508">
    <property type="component" value="Unassembled WGS sequence"/>
</dbReference>
<dbReference type="AlphaFoldDB" id="A0AAN9QC00"/>
<accession>A0AAN9QC00</accession>
<keyword evidence="3" id="KW-1185">Reference proteome</keyword>